<sequence>MPHNIFVWKPFPYAYLALYLSLFLSALITPPSPHRRLFFVPILFLTGRLLYDGEAGYLTSMLWFICLIMASDYILVTDVQRELYQVPDSIDTRSPGMTIRKVEKAPVNIRVQWALQLFFNPRGVGWAHERPSAFSWRAPSNTSRPKFIVRQLGCLCVSLLLFDLANLQARWNPAYAARMGMVSAGWRWRLVGTVWWAIGSGSGMLLYHYTANMVCLALCVSRPQDWPPLFGNLVDVTSVRTFWARGWHQLLRRSLCTHAKFIADTVLMLPPRSPASSCVQMCVVFGLSGLVHYLGETVPMGFGRSGSLIFFGIQPAAIALETLFVVVFRRAGVVLPSALGKVLGLVWVVSWFTLTLPIMQDPLLQTGNMNSRLNVSLIMWMWRGTWTLPPMTSTRA</sequence>
<dbReference type="InterPro" id="IPR044851">
    <property type="entry name" value="Wax_synthase"/>
</dbReference>
<feature type="domain" description="Wax synthase" evidence="8">
    <location>
        <begin position="226"/>
        <end position="311"/>
    </location>
</feature>
<keyword evidence="6 7" id="KW-0472">Membrane</keyword>
<evidence type="ECO:0000256" key="3">
    <source>
        <dbReference type="ARBA" id="ARBA00022679"/>
    </source>
</evidence>
<comment type="similarity">
    <text evidence="2">Belongs to the wax synthase family.</text>
</comment>
<evidence type="ECO:0000256" key="4">
    <source>
        <dbReference type="ARBA" id="ARBA00022692"/>
    </source>
</evidence>
<protein>
    <submittedName>
        <fullName evidence="9">Membrane bound O-acyl transferase family-domain-containing protein</fullName>
    </submittedName>
</protein>
<feature type="transmembrane region" description="Helical" evidence="7">
    <location>
        <begin position="186"/>
        <end position="207"/>
    </location>
</feature>
<keyword evidence="3 9" id="KW-0808">Transferase</keyword>
<evidence type="ECO:0000313" key="10">
    <source>
        <dbReference type="Proteomes" id="UP001218218"/>
    </source>
</evidence>
<evidence type="ECO:0000256" key="1">
    <source>
        <dbReference type="ARBA" id="ARBA00004141"/>
    </source>
</evidence>
<feature type="transmembrane region" description="Helical" evidence="7">
    <location>
        <begin position="57"/>
        <end position="76"/>
    </location>
</feature>
<gene>
    <name evidence="9" type="ORF">DFH08DRAFT_1001207</name>
</gene>
<accession>A0AAD7A1U9</accession>
<keyword evidence="5 7" id="KW-1133">Transmembrane helix</keyword>
<evidence type="ECO:0000256" key="6">
    <source>
        <dbReference type="ARBA" id="ARBA00023136"/>
    </source>
</evidence>
<dbReference type="PANTHER" id="PTHR31595">
    <property type="entry name" value="LONG-CHAIN-ALCOHOL O-FATTY-ACYLTRANSFERASE 3-RELATED"/>
    <property type="match status" value="1"/>
</dbReference>
<feature type="transmembrane region" description="Helical" evidence="7">
    <location>
        <begin position="307"/>
        <end position="327"/>
    </location>
</feature>
<keyword evidence="10" id="KW-1185">Reference proteome</keyword>
<organism evidence="9 10">
    <name type="scientific">Mycena albidolilacea</name>
    <dbReference type="NCBI Taxonomy" id="1033008"/>
    <lineage>
        <taxon>Eukaryota</taxon>
        <taxon>Fungi</taxon>
        <taxon>Dikarya</taxon>
        <taxon>Basidiomycota</taxon>
        <taxon>Agaricomycotina</taxon>
        <taxon>Agaricomycetes</taxon>
        <taxon>Agaricomycetidae</taxon>
        <taxon>Agaricales</taxon>
        <taxon>Marasmiineae</taxon>
        <taxon>Mycenaceae</taxon>
        <taxon>Mycena</taxon>
    </lineage>
</organism>
<dbReference type="InterPro" id="IPR032805">
    <property type="entry name" value="Wax_synthase_dom"/>
</dbReference>
<dbReference type="GO" id="GO:0006629">
    <property type="term" value="P:lipid metabolic process"/>
    <property type="evidence" value="ECO:0007669"/>
    <property type="project" value="InterPro"/>
</dbReference>
<comment type="caution">
    <text evidence="9">The sequence shown here is derived from an EMBL/GenBank/DDBJ whole genome shotgun (WGS) entry which is preliminary data.</text>
</comment>
<reference evidence="9" key="1">
    <citation type="submission" date="2023-03" db="EMBL/GenBank/DDBJ databases">
        <title>Massive genome expansion in bonnet fungi (Mycena s.s.) driven by repeated elements and novel gene families across ecological guilds.</title>
        <authorList>
            <consortium name="Lawrence Berkeley National Laboratory"/>
            <person name="Harder C.B."/>
            <person name="Miyauchi S."/>
            <person name="Viragh M."/>
            <person name="Kuo A."/>
            <person name="Thoen E."/>
            <person name="Andreopoulos B."/>
            <person name="Lu D."/>
            <person name="Skrede I."/>
            <person name="Drula E."/>
            <person name="Henrissat B."/>
            <person name="Morin E."/>
            <person name="Kohler A."/>
            <person name="Barry K."/>
            <person name="LaButti K."/>
            <person name="Morin E."/>
            <person name="Salamov A."/>
            <person name="Lipzen A."/>
            <person name="Mereny Z."/>
            <person name="Hegedus B."/>
            <person name="Baldrian P."/>
            <person name="Stursova M."/>
            <person name="Weitz H."/>
            <person name="Taylor A."/>
            <person name="Grigoriev I.V."/>
            <person name="Nagy L.G."/>
            <person name="Martin F."/>
            <person name="Kauserud H."/>
        </authorList>
    </citation>
    <scope>NUCLEOTIDE SEQUENCE</scope>
    <source>
        <strain evidence="9">CBHHK002</strain>
    </source>
</reference>
<dbReference type="GO" id="GO:0016020">
    <property type="term" value="C:membrane"/>
    <property type="evidence" value="ECO:0007669"/>
    <property type="project" value="UniProtKB-SubCell"/>
</dbReference>
<dbReference type="EMBL" id="JARIHO010000018">
    <property type="protein sequence ID" value="KAJ7347887.1"/>
    <property type="molecule type" value="Genomic_DNA"/>
</dbReference>
<keyword evidence="4 7" id="KW-0812">Transmembrane</keyword>
<comment type="subcellular location">
    <subcellularLocation>
        <location evidence="1">Membrane</location>
        <topology evidence="1">Multi-pass membrane protein</topology>
    </subcellularLocation>
</comment>
<name>A0AAD7A1U9_9AGAR</name>
<evidence type="ECO:0000256" key="7">
    <source>
        <dbReference type="SAM" id="Phobius"/>
    </source>
</evidence>
<evidence type="ECO:0000256" key="5">
    <source>
        <dbReference type="ARBA" id="ARBA00022989"/>
    </source>
</evidence>
<dbReference type="AlphaFoldDB" id="A0AAD7A1U9"/>
<dbReference type="PANTHER" id="PTHR31595:SF67">
    <property type="entry name" value="WAX SYNTHASE DOMAIN-CONTAINING PROTEIN"/>
    <property type="match status" value="1"/>
</dbReference>
<dbReference type="Pfam" id="PF13813">
    <property type="entry name" value="MBOAT_2"/>
    <property type="match status" value="1"/>
</dbReference>
<evidence type="ECO:0000256" key="2">
    <source>
        <dbReference type="ARBA" id="ARBA00007282"/>
    </source>
</evidence>
<dbReference type="GO" id="GO:0008374">
    <property type="term" value="F:O-acyltransferase activity"/>
    <property type="evidence" value="ECO:0007669"/>
    <property type="project" value="InterPro"/>
</dbReference>
<proteinExistence type="inferred from homology"/>
<evidence type="ECO:0000313" key="9">
    <source>
        <dbReference type="EMBL" id="KAJ7347887.1"/>
    </source>
</evidence>
<dbReference type="Proteomes" id="UP001218218">
    <property type="component" value="Unassembled WGS sequence"/>
</dbReference>
<feature type="transmembrane region" description="Helical" evidence="7">
    <location>
        <begin position="12"/>
        <end position="29"/>
    </location>
</feature>
<feature type="transmembrane region" description="Helical" evidence="7">
    <location>
        <begin position="339"/>
        <end position="359"/>
    </location>
</feature>
<evidence type="ECO:0000259" key="8">
    <source>
        <dbReference type="Pfam" id="PF13813"/>
    </source>
</evidence>